<dbReference type="OrthoDB" id="3179827at2"/>
<evidence type="ECO:0000313" key="1">
    <source>
        <dbReference type="EMBL" id="OBY64553.1"/>
    </source>
</evidence>
<sequence>MKNQKFLVHISLTLLLISSCVQEHIINDVSFGEENLIEEEHYLNYSIGDGPFVNFEDVTFKKILLSDFEINTNKDNEISIQEATLFDGNIDVSRKGIWSLVGIENFVNIESLNCGNNSIKTLDLTKNIHLTSLGCGNNPFNKIDLTKNSNIKHLDIRTTNLVTLDLSKNVNLITVRAMCNNKLKFVNVKNNYNTNILIFFFDYLNDNLECVQVDNVNFSESTTNWFIGSKATYSLDCSYGSRN</sequence>
<dbReference type="Gene3D" id="3.80.10.10">
    <property type="entry name" value="Ribonuclease Inhibitor"/>
    <property type="match status" value="1"/>
</dbReference>
<comment type="caution">
    <text evidence="1">The sequence shown here is derived from an EMBL/GenBank/DDBJ whole genome shotgun (WGS) entry which is preliminary data.</text>
</comment>
<dbReference type="STRING" id="1774273.LPB03_03250"/>
<gene>
    <name evidence="1" type="ORF">LPB3_09245</name>
</gene>
<dbReference type="Proteomes" id="UP000092584">
    <property type="component" value="Unassembled WGS sequence"/>
</dbReference>
<dbReference type="InterPro" id="IPR032675">
    <property type="entry name" value="LRR_dom_sf"/>
</dbReference>
<accession>A0A1B8TY02</accession>
<dbReference type="KEGG" id="pob:LPB03_03250"/>
<dbReference type="AlphaFoldDB" id="A0A1B8TY02"/>
<reference evidence="2" key="1">
    <citation type="submission" date="2016-02" db="EMBL/GenBank/DDBJ databases">
        <authorList>
            <person name="Shin S.-K."/>
            <person name="Yi H."/>
            <person name="Kim E."/>
        </authorList>
    </citation>
    <scope>NUCLEOTIDE SEQUENCE [LARGE SCALE GENOMIC DNA]</scope>
    <source>
        <strain evidence="2">LPB0003</strain>
    </source>
</reference>
<proteinExistence type="predicted"/>
<dbReference type="RefSeq" id="WP_065319299.1">
    <property type="nucleotide sequence ID" value="NZ_CP017477.1"/>
</dbReference>
<dbReference type="SUPFAM" id="SSF52058">
    <property type="entry name" value="L domain-like"/>
    <property type="match status" value="1"/>
</dbReference>
<organism evidence="1 2">
    <name type="scientific">Polaribacter vadi</name>
    <dbReference type="NCBI Taxonomy" id="1774273"/>
    <lineage>
        <taxon>Bacteria</taxon>
        <taxon>Pseudomonadati</taxon>
        <taxon>Bacteroidota</taxon>
        <taxon>Flavobacteriia</taxon>
        <taxon>Flavobacteriales</taxon>
        <taxon>Flavobacteriaceae</taxon>
    </lineage>
</organism>
<dbReference type="EMBL" id="LSFM01000022">
    <property type="protein sequence ID" value="OBY64553.1"/>
    <property type="molecule type" value="Genomic_DNA"/>
</dbReference>
<evidence type="ECO:0000313" key="2">
    <source>
        <dbReference type="Proteomes" id="UP000092584"/>
    </source>
</evidence>
<dbReference type="PROSITE" id="PS51257">
    <property type="entry name" value="PROKAR_LIPOPROTEIN"/>
    <property type="match status" value="1"/>
</dbReference>
<keyword evidence="2" id="KW-1185">Reference proteome</keyword>
<name>A0A1B8TY02_9FLAO</name>
<protein>
    <submittedName>
        <fullName evidence="1">Uncharacterized protein</fullName>
    </submittedName>
</protein>